<reference evidence="2 3" key="2">
    <citation type="journal article" date="2011" name="Stand. Genomic Sci.">
        <title>Complete genome sequence of Isosphaera pallida type strain (IS1B).</title>
        <authorList>
            <consortium name="US DOE Joint Genome Institute (JGI-PGF)"/>
            <person name="Goker M."/>
            <person name="Cleland D."/>
            <person name="Saunders E."/>
            <person name="Lapidus A."/>
            <person name="Nolan M."/>
            <person name="Lucas S."/>
            <person name="Hammon N."/>
            <person name="Deshpande S."/>
            <person name="Cheng J.F."/>
            <person name="Tapia R."/>
            <person name="Han C."/>
            <person name="Goodwin L."/>
            <person name="Pitluck S."/>
            <person name="Liolios K."/>
            <person name="Pagani I."/>
            <person name="Ivanova N."/>
            <person name="Mavromatis K."/>
            <person name="Pati A."/>
            <person name="Chen A."/>
            <person name="Palaniappan K."/>
            <person name="Land M."/>
            <person name="Hauser L."/>
            <person name="Chang Y.J."/>
            <person name="Jeffries C.D."/>
            <person name="Detter J.C."/>
            <person name="Beck B."/>
            <person name="Woyke T."/>
            <person name="Bristow J."/>
            <person name="Eisen J.A."/>
            <person name="Markowitz V."/>
            <person name="Hugenholtz P."/>
            <person name="Kyrpides N.C."/>
            <person name="Klenk H.P."/>
        </authorList>
    </citation>
    <scope>NUCLEOTIDE SEQUENCE [LARGE SCALE GENOMIC DNA]</scope>
    <source>
        <strain evidence="3">ATCC 43644 / DSM 9630 / IS1B</strain>
    </source>
</reference>
<evidence type="ECO:0000313" key="2">
    <source>
        <dbReference type="EMBL" id="ADV62844.1"/>
    </source>
</evidence>
<dbReference type="PANTHER" id="PTHR34595:SF7">
    <property type="entry name" value="SLL1039 PROTEIN"/>
    <property type="match status" value="1"/>
</dbReference>
<dbReference type="RefSeq" id="WP_013565132.1">
    <property type="nucleotide sequence ID" value="NC_014962.1"/>
</dbReference>
<dbReference type="Proteomes" id="UP000008631">
    <property type="component" value="Chromosome"/>
</dbReference>
<dbReference type="InParanoid" id="E8R5T7"/>
<dbReference type="AlphaFoldDB" id="E8R5T7"/>
<dbReference type="KEGG" id="ipa:Isop_2266"/>
<evidence type="ECO:0000259" key="1">
    <source>
        <dbReference type="Pfam" id="PF04168"/>
    </source>
</evidence>
<dbReference type="Pfam" id="PF04168">
    <property type="entry name" value="Alpha-E"/>
    <property type="match status" value="1"/>
</dbReference>
<dbReference type="HOGENOM" id="CLU_071567_1_0_0"/>
<gene>
    <name evidence="2" type="ordered locus">Isop_2266</name>
</gene>
<dbReference type="eggNOG" id="COG2307">
    <property type="taxonomic scope" value="Bacteria"/>
</dbReference>
<keyword evidence="3" id="KW-1185">Reference proteome</keyword>
<dbReference type="InterPro" id="IPR007296">
    <property type="entry name" value="DUF403"/>
</dbReference>
<organism evidence="2 3">
    <name type="scientific">Isosphaera pallida (strain ATCC 43644 / DSM 9630 / IS1B)</name>
    <dbReference type="NCBI Taxonomy" id="575540"/>
    <lineage>
        <taxon>Bacteria</taxon>
        <taxon>Pseudomonadati</taxon>
        <taxon>Planctomycetota</taxon>
        <taxon>Planctomycetia</taxon>
        <taxon>Isosphaerales</taxon>
        <taxon>Isosphaeraceae</taxon>
        <taxon>Isosphaera</taxon>
    </lineage>
</organism>
<dbReference type="InterPro" id="IPR051680">
    <property type="entry name" value="ATP-dep_Glu-Cys_Ligase-2"/>
</dbReference>
<dbReference type="OrthoDB" id="9803532at2"/>
<dbReference type="EMBL" id="CP002353">
    <property type="protein sequence ID" value="ADV62844.1"/>
    <property type="molecule type" value="Genomic_DNA"/>
</dbReference>
<name>E8R5T7_ISOPI</name>
<proteinExistence type="predicted"/>
<feature type="domain" description="DUF403" evidence="1">
    <location>
        <begin position="1"/>
        <end position="307"/>
    </location>
</feature>
<sequence length="318" mass="36018">MLSRVADTLYWMSRYLERADFTARLIDAHLDEDLEPPSDAEGEDTHWRRLLAALRVAPSAGSAVNAGTVMRMLTLDPQHPASIVRNIALARENARQARDRISSDMWEQINRLYLKVKLARLESLVESQPHDFFQAVMEGAQLFHGVTESSICHDEGWQFIRLGRSLERAGAVLAFLDAHADQVVRAARTPGDLDWIGLLRCCNAFEAYCRFYTADPKIERIAEFLLLNPEFPYSVRFSVEAVKQAIIGIALTTPNRRPLRLERMAGRLEATLSFGQIDEIVAAGYRDYLLDAQRQCALIHTALHQHYIQYPVETAPTV</sequence>
<reference key="1">
    <citation type="submission" date="2010-11" db="EMBL/GenBank/DDBJ databases">
        <title>The complete sequence of chromosome of Isophaera pallida ATCC 43644.</title>
        <authorList>
            <consortium name="US DOE Joint Genome Institute (JGI-PGF)"/>
            <person name="Lucas S."/>
            <person name="Copeland A."/>
            <person name="Lapidus A."/>
            <person name="Bruce D."/>
            <person name="Goodwin L."/>
            <person name="Pitluck S."/>
            <person name="Kyrpides N."/>
            <person name="Mavromatis K."/>
            <person name="Pagani I."/>
            <person name="Ivanova N."/>
            <person name="Saunders E."/>
            <person name="Brettin T."/>
            <person name="Detter J.C."/>
            <person name="Han C."/>
            <person name="Tapia R."/>
            <person name="Land M."/>
            <person name="Hauser L."/>
            <person name="Markowitz V."/>
            <person name="Cheng J.-F."/>
            <person name="Hugenholtz P."/>
            <person name="Woyke T."/>
            <person name="Wu D."/>
            <person name="Eisen J.A."/>
        </authorList>
    </citation>
    <scope>NUCLEOTIDE SEQUENCE</scope>
    <source>
        <strain>ATCC 43644</strain>
    </source>
</reference>
<evidence type="ECO:0000313" key="3">
    <source>
        <dbReference type="Proteomes" id="UP000008631"/>
    </source>
</evidence>
<accession>E8R5T7</accession>
<dbReference type="STRING" id="575540.Isop_2266"/>
<protein>
    <recommendedName>
        <fullName evidence="1">DUF403 domain-containing protein</fullName>
    </recommendedName>
</protein>
<dbReference type="PANTHER" id="PTHR34595">
    <property type="entry name" value="BLR5612 PROTEIN"/>
    <property type="match status" value="1"/>
</dbReference>